<evidence type="ECO:0000259" key="7">
    <source>
        <dbReference type="PROSITE" id="PS50110"/>
    </source>
</evidence>
<dbReference type="EMBL" id="BRXS01000002">
    <property type="protein sequence ID" value="GLC24855.1"/>
    <property type="molecule type" value="Genomic_DNA"/>
</dbReference>
<dbReference type="GO" id="GO:0032993">
    <property type="term" value="C:protein-DNA complex"/>
    <property type="evidence" value="ECO:0007669"/>
    <property type="project" value="TreeGrafter"/>
</dbReference>
<dbReference type="Pfam" id="PF00196">
    <property type="entry name" value="GerE"/>
    <property type="match status" value="1"/>
</dbReference>
<gene>
    <name evidence="8" type="ORF">rosag_13680</name>
</gene>
<feature type="modified residue" description="4-aspartylphosphate" evidence="6">
    <location>
        <position position="52"/>
    </location>
</feature>
<dbReference type="SMART" id="SM00421">
    <property type="entry name" value="HTH_LUXR"/>
    <property type="match status" value="1"/>
</dbReference>
<dbReference type="SUPFAM" id="SSF52172">
    <property type="entry name" value="CheY-like"/>
    <property type="match status" value="1"/>
</dbReference>
<dbReference type="InterPro" id="IPR000792">
    <property type="entry name" value="Tscrpt_reg_LuxR_C"/>
</dbReference>
<dbReference type="Proteomes" id="UP001161325">
    <property type="component" value="Unassembled WGS sequence"/>
</dbReference>
<evidence type="ECO:0000313" key="8">
    <source>
        <dbReference type="EMBL" id="GLC24855.1"/>
    </source>
</evidence>
<dbReference type="InterPro" id="IPR011006">
    <property type="entry name" value="CheY-like_superfamily"/>
</dbReference>
<reference evidence="8" key="1">
    <citation type="submission" date="2022-08" db="EMBL/GenBank/DDBJ databases">
        <title>Draft genome sequencing of Roseisolibacter agri AW1220.</title>
        <authorList>
            <person name="Tobiishi Y."/>
            <person name="Tonouchi A."/>
        </authorList>
    </citation>
    <scope>NUCLEOTIDE SEQUENCE</scope>
    <source>
        <strain evidence="8">AW1220</strain>
    </source>
</reference>
<evidence type="ECO:0000256" key="1">
    <source>
        <dbReference type="ARBA" id="ARBA00022553"/>
    </source>
</evidence>
<dbReference type="Pfam" id="PF00072">
    <property type="entry name" value="Response_reg"/>
    <property type="match status" value="1"/>
</dbReference>
<dbReference type="GO" id="GO:0000156">
    <property type="term" value="F:phosphorelay response regulator activity"/>
    <property type="evidence" value="ECO:0007669"/>
    <property type="project" value="TreeGrafter"/>
</dbReference>
<keyword evidence="9" id="KW-1185">Reference proteome</keyword>
<keyword evidence="5" id="KW-0804">Transcription</keyword>
<dbReference type="InterPro" id="IPR001789">
    <property type="entry name" value="Sig_transdc_resp-reg_receiver"/>
</dbReference>
<dbReference type="PANTHER" id="PTHR48111:SF1">
    <property type="entry name" value="TWO-COMPONENT RESPONSE REGULATOR ORR33"/>
    <property type="match status" value="1"/>
</dbReference>
<dbReference type="PROSITE" id="PS50110">
    <property type="entry name" value="RESPONSE_REGULATORY"/>
    <property type="match status" value="1"/>
</dbReference>
<keyword evidence="3" id="KW-0805">Transcription regulation</keyword>
<dbReference type="InterPro" id="IPR039420">
    <property type="entry name" value="WalR-like"/>
</dbReference>
<evidence type="ECO:0000256" key="2">
    <source>
        <dbReference type="ARBA" id="ARBA00023012"/>
    </source>
</evidence>
<dbReference type="SMART" id="SM00448">
    <property type="entry name" value="REC"/>
    <property type="match status" value="1"/>
</dbReference>
<comment type="caution">
    <text evidence="8">The sequence shown here is derived from an EMBL/GenBank/DDBJ whole genome shotgun (WGS) entry which is preliminary data.</text>
</comment>
<feature type="domain" description="Response regulatory" evidence="7">
    <location>
        <begin position="3"/>
        <end position="117"/>
    </location>
</feature>
<dbReference type="RefSeq" id="WP_284349299.1">
    <property type="nucleotide sequence ID" value="NZ_BRXS01000002.1"/>
</dbReference>
<dbReference type="SUPFAM" id="SSF46894">
    <property type="entry name" value="C-terminal effector domain of the bipartite response regulators"/>
    <property type="match status" value="1"/>
</dbReference>
<dbReference type="GO" id="GO:0000976">
    <property type="term" value="F:transcription cis-regulatory region binding"/>
    <property type="evidence" value="ECO:0007669"/>
    <property type="project" value="TreeGrafter"/>
</dbReference>
<organism evidence="8 9">
    <name type="scientific">Roseisolibacter agri</name>
    <dbReference type="NCBI Taxonomy" id="2014610"/>
    <lineage>
        <taxon>Bacteria</taxon>
        <taxon>Pseudomonadati</taxon>
        <taxon>Gemmatimonadota</taxon>
        <taxon>Gemmatimonadia</taxon>
        <taxon>Gemmatimonadales</taxon>
        <taxon>Gemmatimonadaceae</taxon>
        <taxon>Roseisolibacter</taxon>
    </lineage>
</organism>
<name>A0AA37QEI9_9BACT</name>
<dbReference type="CDD" id="cd06170">
    <property type="entry name" value="LuxR_C_like"/>
    <property type="match status" value="1"/>
</dbReference>
<dbReference type="PANTHER" id="PTHR48111">
    <property type="entry name" value="REGULATOR OF RPOS"/>
    <property type="match status" value="1"/>
</dbReference>
<evidence type="ECO:0000313" key="9">
    <source>
        <dbReference type="Proteomes" id="UP001161325"/>
    </source>
</evidence>
<dbReference type="InterPro" id="IPR016032">
    <property type="entry name" value="Sig_transdc_resp-reg_C-effctor"/>
</dbReference>
<dbReference type="GO" id="GO:0005829">
    <property type="term" value="C:cytosol"/>
    <property type="evidence" value="ECO:0007669"/>
    <property type="project" value="TreeGrafter"/>
</dbReference>
<evidence type="ECO:0000256" key="6">
    <source>
        <dbReference type="PROSITE-ProRule" id="PRU00169"/>
    </source>
</evidence>
<keyword evidence="1 6" id="KW-0597">Phosphoprotein</keyword>
<evidence type="ECO:0000256" key="3">
    <source>
        <dbReference type="ARBA" id="ARBA00023015"/>
    </source>
</evidence>
<evidence type="ECO:0000256" key="4">
    <source>
        <dbReference type="ARBA" id="ARBA00023125"/>
    </source>
</evidence>
<dbReference type="InterPro" id="IPR036388">
    <property type="entry name" value="WH-like_DNA-bd_sf"/>
</dbReference>
<dbReference type="Gene3D" id="3.40.50.2300">
    <property type="match status" value="1"/>
</dbReference>
<keyword evidence="4" id="KW-0238">DNA-binding</keyword>
<keyword evidence="2" id="KW-0902">Two-component regulatory system</keyword>
<dbReference type="GO" id="GO:0006355">
    <property type="term" value="P:regulation of DNA-templated transcription"/>
    <property type="evidence" value="ECO:0007669"/>
    <property type="project" value="InterPro"/>
</dbReference>
<dbReference type="Gene3D" id="1.10.10.10">
    <property type="entry name" value="Winged helix-like DNA-binding domain superfamily/Winged helix DNA-binding domain"/>
    <property type="match status" value="1"/>
</dbReference>
<proteinExistence type="predicted"/>
<protein>
    <recommendedName>
        <fullName evidence="7">Response regulatory domain-containing protein</fullName>
    </recommendedName>
</protein>
<evidence type="ECO:0000256" key="5">
    <source>
        <dbReference type="ARBA" id="ARBA00023163"/>
    </source>
</evidence>
<sequence>MPRILIVEDTSEIAEALQDHLRRRGHDTSLATRAAQAAAMIASERPDLIVLDLGLPDRDGHTVLQQLRARGLDTPVLILSARRDETDKLQGFAHGADDYVTKPFSAMELLARVDALLRRATARVPAVQAPTPTPDVAAGPTDAQIGERFGLTPRQVIVARLLAEGCSNAELAERLGVSAHTARNHTMHVLAKLGTSKRARVGPILRDAG</sequence>
<accession>A0AA37QEI9</accession>
<dbReference type="AlphaFoldDB" id="A0AA37QEI9"/>
<dbReference type="Gene3D" id="6.10.250.690">
    <property type="match status" value="1"/>
</dbReference>
<dbReference type="PRINTS" id="PR00038">
    <property type="entry name" value="HTHLUXR"/>
</dbReference>